<evidence type="ECO:0000313" key="2">
    <source>
        <dbReference type="EMBL" id="KAK2559033.1"/>
    </source>
</evidence>
<dbReference type="InterPro" id="IPR041588">
    <property type="entry name" value="Integrase_H2C2"/>
</dbReference>
<dbReference type="Pfam" id="PF17921">
    <property type="entry name" value="Integrase_H2C2"/>
    <property type="match status" value="1"/>
</dbReference>
<dbReference type="Proteomes" id="UP001249851">
    <property type="component" value="Unassembled WGS sequence"/>
</dbReference>
<reference evidence="2" key="2">
    <citation type="journal article" date="2023" name="Science">
        <title>Genomic signatures of disease resistance in endangered staghorn corals.</title>
        <authorList>
            <person name="Vollmer S.V."/>
            <person name="Selwyn J.D."/>
            <person name="Despard B.A."/>
            <person name="Roesel C.L."/>
        </authorList>
    </citation>
    <scope>NUCLEOTIDE SEQUENCE</scope>
    <source>
        <strain evidence="2">K2</strain>
    </source>
</reference>
<organism evidence="2 3">
    <name type="scientific">Acropora cervicornis</name>
    <name type="common">Staghorn coral</name>
    <dbReference type="NCBI Taxonomy" id="6130"/>
    <lineage>
        <taxon>Eukaryota</taxon>
        <taxon>Metazoa</taxon>
        <taxon>Cnidaria</taxon>
        <taxon>Anthozoa</taxon>
        <taxon>Hexacorallia</taxon>
        <taxon>Scleractinia</taxon>
        <taxon>Astrocoeniina</taxon>
        <taxon>Acroporidae</taxon>
        <taxon>Acropora</taxon>
    </lineage>
</organism>
<accession>A0AAD9QD34</accession>
<name>A0AAD9QD34_ACRCE</name>
<protein>
    <recommendedName>
        <fullName evidence="1">Integrase zinc-binding domain-containing protein</fullName>
    </recommendedName>
</protein>
<reference evidence="2" key="1">
    <citation type="journal article" date="2023" name="G3 (Bethesda)">
        <title>Whole genome assembly and annotation of the endangered Caribbean coral Acropora cervicornis.</title>
        <authorList>
            <person name="Selwyn J.D."/>
            <person name="Vollmer S.V."/>
        </authorList>
    </citation>
    <scope>NUCLEOTIDE SEQUENCE</scope>
    <source>
        <strain evidence="2">K2</strain>
    </source>
</reference>
<comment type="caution">
    <text evidence="2">The sequence shown here is derived from an EMBL/GenBank/DDBJ whole genome shotgun (WGS) entry which is preliminary data.</text>
</comment>
<dbReference type="AlphaFoldDB" id="A0AAD9QD34"/>
<feature type="domain" description="Integrase zinc-binding" evidence="1">
    <location>
        <begin position="1"/>
        <end position="38"/>
    </location>
</feature>
<proteinExistence type="predicted"/>
<dbReference type="EMBL" id="JARQWQ010000042">
    <property type="protein sequence ID" value="KAK2559033.1"/>
    <property type="molecule type" value="Genomic_DNA"/>
</dbReference>
<gene>
    <name evidence="2" type="ORF">P5673_018667</name>
</gene>
<keyword evidence="3" id="KW-1185">Reference proteome</keyword>
<dbReference type="Gene3D" id="1.10.340.70">
    <property type="match status" value="1"/>
</dbReference>
<evidence type="ECO:0000259" key="1">
    <source>
        <dbReference type="Pfam" id="PF17921"/>
    </source>
</evidence>
<sequence>MGVESTLRCARKSFWWPSLNSQQKQFTSSCEVCQSIKRNNQTEMTLSLTVEGILTIPPEEADKTHEVLTTPLPEQWQS</sequence>
<evidence type="ECO:0000313" key="3">
    <source>
        <dbReference type="Proteomes" id="UP001249851"/>
    </source>
</evidence>